<name>A0AAU8JD53_9CYAN</name>
<protein>
    <submittedName>
        <fullName evidence="1">Uncharacterized protein</fullName>
    </submittedName>
</protein>
<gene>
    <name evidence="1" type="ORF">ABWT76_005949</name>
</gene>
<reference evidence="1" key="1">
    <citation type="submission" date="2024-07" db="EMBL/GenBank/DDBJ databases">
        <authorList>
            <person name="Kim Y.J."/>
            <person name="Jeong J.Y."/>
        </authorList>
    </citation>
    <scope>NUCLEOTIDE SEQUENCE</scope>
    <source>
        <strain evidence="1">GIHE-MW2</strain>
    </source>
</reference>
<organism evidence="1">
    <name type="scientific">Planktothricoides raciborskii GIHE-MW2</name>
    <dbReference type="NCBI Taxonomy" id="2792601"/>
    <lineage>
        <taxon>Bacteria</taxon>
        <taxon>Bacillati</taxon>
        <taxon>Cyanobacteriota</taxon>
        <taxon>Cyanophyceae</taxon>
        <taxon>Oscillatoriophycideae</taxon>
        <taxon>Oscillatoriales</taxon>
        <taxon>Oscillatoriaceae</taxon>
        <taxon>Planktothricoides</taxon>
    </lineage>
</organism>
<dbReference type="RefSeq" id="WP_156332118.1">
    <property type="nucleotide sequence ID" value="NZ_CP159837.1"/>
</dbReference>
<evidence type="ECO:0000313" key="1">
    <source>
        <dbReference type="EMBL" id="XCM37134.1"/>
    </source>
</evidence>
<dbReference type="EMBL" id="CP159837">
    <property type="protein sequence ID" value="XCM37134.1"/>
    <property type="molecule type" value="Genomic_DNA"/>
</dbReference>
<sequence>MKSQSGLSTESLSGNDPWIADALFYRLYRELWEINSEVERIYVALPKNQAPN</sequence>
<accession>A0AAU8JD53</accession>
<proteinExistence type="predicted"/>
<dbReference type="AlphaFoldDB" id="A0AAU8JD53"/>